<dbReference type="Gene3D" id="2.60.40.1930">
    <property type="match status" value="1"/>
</dbReference>
<dbReference type="GO" id="GO:0004866">
    <property type="term" value="F:endopeptidase inhibitor activity"/>
    <property type="evidence" value="ECO:0007669"/>
    <property type="project" value="InterPro"/>
</dbReference>
<dbReference type="PANTHER" id="PTHR40094">
    <property type="entry name" value="ALPHA-2-MACROGLOBULIN HOMOLOG"/>
    <property type="match status" value="1"/>
</dbReference>
<feature type="domain" description="Alpha-2-macroglobulin" evidence="4">
    <location>
        <begin position="962"/>
        <end position="1052"/>
    </location>
</feature>
<evidence type="ECO:0000313" key="5">
    <source>
        <dbReference type="EMBL" id="OGM06213.1"/>
    </source>
</evidence>
<dbReference type="Pfam" id="PF01835">
    <property type="entry name" value="MG2"/>
    <property type="match status" value="1"/>
</dbReference>
<dbReference type="STRING" id="1817813.A2008_07925"/>
<feature type="compositionally biased region" description="Basic and acidic residues" evidence="2">
    <location>
        <begin position="940"/>
        <end position="949"/>
    </location>
</feature>
<dbReference type="InterPro" id="IPR001599">
    <property type="entry name" value="Macroglobln_a2"/>
</dbReference>
<dbReference type="Gene3D" id="1.50.10.20">
    <property type="match status" value="1"/>
</dbReference>
<dbReference type="Pfam" id="PF17973">
    <property type="entry name" value="bMG10"/>
    <property type="match status" value="1"/>
</dbReference>
<feature type="non-terminal residue" evidence="5">
    <location>
        <position position="1"/>
    </location>
</feature>
<protein>
    <submittedName>
        <fullName evidence="5">Uncharacterized protein</fullName>
    </submittedName>
</protein>
<feature type="region of interest" description="Disordered" evidence="2">
    <location>
        <begin position="880"/>
        <end position="949"/>
    </location>
</feature>
<evidence type="ECO:0000256" key="1">
    <source>
        <dbReference type="ARBA" id="ARBA00010556"/>
    </source>
</evidence>
<name>A0A1F7WTV7_9BACT</name>
<proteinExistence type="inferred from homology"/>
<dbReference type="Pfam" id="PF07703">
    <property type="entry name" value="A2M_BRD"/>
    <property type="match status" value="1"/>
</dbReference>
<evidence type="ECO:0000259" key="4">
    <source>
        <dbReference type="SMART" id="SM01360"/>
    </source>
</evidence>
<comment type="caution">
    <text evidence="5">The sequence shown here is derived from an EMBL/GenBank/DDBJ whole genome shotgun (WGS) entry which is preliminary data.</text>
</comment>
<comment type="similarity">
    <text evidence="1">Belongs to the protease inhibitor I39 (alpha-2-macroglobulin) family. Bacterial alpha-2-macroglobulin subfamily.</text>
</comment>
<evidence type="ECO:0000259" key="3">
    <source>
        <dbReference type="SMART" id="SM01359"/>
    </source>
</evidence>
<gene>
    <name evidence="5" type="ORF">A2008_07925</name>
</gene>
<dbReference type="SMART" id="SM01360">
    <property type="entry name" value="A2M"/>
    <property type="match status" value="1"/>
</dbReference>
<dbReference type="InterPro" id="IPR002890">
    <property type="entry name" value="MG2"/>
</dbReference>
<dbReference type="InterPro" id="IPR041246">
    <property type="entry name" value="Bact_MG10"/>
</dbReference>
<reference evidence="5 6" key="1">
    <citation type="journal article" date="2016" name="Nat. Commun.">
        <title>Thousands of microbial genomes shed light on interconnected biogeochemical processes in an aquifer system.</title>
        <authorList>
            <person name="Anantharaman K."/>
            <person name="Brown C.T."/>
            <person name="Hug L.A."/>
            <person name="Sharon I."/>
            <person name="Castelle C.J."/>
            <person name="Probst A.J."/>
            <person name="Thomas B.C."/>
            <person name="Singh A."/>
            <person name="Wilkins M.J."/>
            <person name="Karaoz U."/>
            <person name="Brodie E.L."/>
            <person name="Williams K.H."/>
            <person name="Hubbard S.S."/>
            <person name="Banfield J.F."/>
        </authorList>
    </citation>
    <scope>NUCLEOTIDE SEQUENCE [LARGE SCALE GENOMIC DNA]</scope>
</reference>
<evidence type="ECO:0000256" key="2">
    <source>
        <dbReference type="SAM" id="MobiDB-lite"/>
    </source>
</evidence>
<sequence>ASFYIAEELYNKGEYVKALQIAEEAVKAHPGSDGATNCSVLINNIKERSYSLNAERAVMSGEKSKLALTYKNITELHFRAVKDSWQECLKGETQDECKKSFNWLEEGEIRKMIAKKAEAEWSSELKPTADYKPAQAQVEIPQLKPGFYRIFASNKKDFSESDNNIQHCILWVSDMSLVTRTREDRVEGFIFDAKSGDPLKGARAKLYTTREFYKGQRYVRTSEVLETVTSDENGFFAFNYKRKNDDYRGLMVYAEDGRGSEIFDNNEIYVYEKYIEPSYTQTVFFTDRAIYRPGQTIQFKGIVINVDRPKNNYEIVKNHPVNVIFRDANYQEIAKLDLKTNDFGSFAGSFTAPADRATGSMTIDAPGSNGSCQVRVEEYKRPKFTVEIKTPDESFKLGDEVTVTGEAMAYTGAPIDSAAVKYRVVRTVRMPYWWFYWWGCSRYNISTADQEITNGKAVTGVDGKFTIKFNARPDLSVPKSGEPAFDFKVYADVTDSAGETRSGEAMVQIGYTALKAKITADAWQTSDTAVSLSVETATLDGKPVSAEGIIEIFELDQPAAPVKKELSPEFSFWWGYYEEETKADEADALKGVKETADWKQWPVGKTAEKKPFITDGKTAQKIDIKLPPGAYKAILTTNDRFGNKVRAMLPIMVADAAAKKFGVRTPEYFVSKSVSVEPGDKYQALWGTGYDNGRVFVEIVHDDKILKKYWSAPGDTAHSIEVPVIEDYRGGFAVVTTFVKENRLYSNTVNVSVPWSNKKYDVKFETFRSKLLPGQNETWSIKIKGPGAETKAAEFVAALYDESLDAFAGHYWPGIGGSFKSYYCGFSPKYSNFKQDFAGWINYWHDGGSYAYRNYPNFLSELVANIYGYGFHTKSRSRLSANGDDGEMMKTSGAVPEESVQMAECESDSMRSESAKEKKDIAAAPPAPGGKASRNGGSGGEDKSPAKPDLSKVAARSNLNETAFFFPQLTADAEGSVKMTFTMPEALTKWHFMGYAHGKNLENAMIEEHAVTQKDLMVQPNPPRFLREGDVLEFSVKVTNMVDKDIKGSVRFTLLDPVSEKPLDEMFLNQTTDQAVEIPAKQSKSFHWRITAPDKIDMVKFKAVAAAGDQSDGEEGLLPILSRRIYVQEAIPLPIRNAGEKKFKFEKLLNSAKSETLQHKGFTIQMTSNPSWYAIQALPFLMEFPHECSEQTFNRLYANALAKHIADSDPKIRRVFDLWKGTEALKSNLEKNEQLKSVMLLESPWVLQAQSETQAKKNVGILFDDNRLKNELRATYEKLKAMQLPDGSWPWFPGGYSNSYITLYIVTGFGRLKNLEVTPVSFDLAINALRHLDLWLNKIYRDILKYGNKEQNNLSSTIALYLYGRSFFLKDQAVASDAKEALDYFLGQAKEYWLKLDSRMSQGHLALALNRFGDKETAKKIMASIKERSQSNEEMGMFWSELEISWWWQRAPIETQALMVEAFSEIMGDKTAVEDCKVWLLKQKQTQDWKTTTATADSIYALICRGDNLLASDALVEVSVGGMKVEPEKVEAGTGFYEKRYEGAAVKPEFGDITVKKTDPGVAWGGAHWQYMEDMSKITPHTQNPLTLKKTVFVKRDTKAGPVIEPMSGVLEVGDLLTIRIELRTDRDMEYVHMKDQRGSGLEPVNVLSQYKYQDGLRYYESTKDTATHFYIDYLPKGTYVFEYQLRVQHRGKYQNGMAHIECMYAPEFNSHSDSVMLETK</sequence>
<dbReference type="InterPro" id="IPR011625">
    <property type="entry name" value="A2M_N_BRD"/>
</dbReference>
<dbReference type="PANTHER" id="PTHR40094:SF1">
    <property type="entry name" value="UBIQUITIN DOMAIN-CONTAINING PROTEIN"/>
    <property type="match status" value="1"/>
</dbReference>
<feature type="compositionally biased region" description="Basic and acidic residues" evidence="2">
    <location>
        <begin position="908"/>
        <end position="921"/>
    </location>
</feature>
<dbReference type="EMBL" id="MGFH01000075">
    <property type="protein sequence ID" value="OGM06213.1"/>
    <property type="molecule type" value="Genomic_DNA"/>
</dbReference>
<feature type="domain" description="Alpha-2-macroglobulin bait region" evidence="3">
    <location>
        <begin position="670"/>
        <end position="807"/>
    </location>
</feature>
<dbReference type="InterPro" id="IPR008930">
    <property type="entry name" value="Terpenoid_cyclase/PrenylTrfase"/>
</dbReference>
<dbReference type="Proteomes" id="UP000178735">
    <property type="component" value="Unassembled WGS sequence"/>
</dbReference>
<dbReference type="Pfam" id="PF00207">
    <property type="entry name" value="A2M"/>
    <property type="match status" value="1"/>
</dbReference>
<dbReference type="InterPro" id="IPR051802">
    <property type="entry name" value="YfhM-like"/>
</dbReference>
<dbReference type="SMART" id="SM01359">
    <property type="entry name" value="A2M_N_2"/>
    <property type="match status" value="1"/>
</dbReference>
<accession>A0A1F7WTV7</accession>
<organism evidence="5 6">
    <name type="scientific">Candidatus Wallbacteria bacterium GWC2_49_35</name>
    <dbReference type="NCBI Taxonomy" id="1817813"/>
    <lineage>
        <taxon>Bacteria</taxon>
        <taxon>Candidatus Walliibacteriota</taxon>
    </lineage>
</organism>
<dbReference type="SUPFAM" id="SSF48239">
    <property type="entry name" value="Terpenoid cyclases/Protein prenyltransferases"/>
    <property type="match status" value="1"/>
</dbReference>
<evidence type="ECO:0000313" key="6">
    <source>
        <dbReference type="Proteomes" id="UP000178735"/>
    </source>
</evidence>